<evidence type="ECO:0000313" key="2">
    <source>
        <dbReference type="EMBL" id="RCA10986.1"/>
    </source>
</evidence>
<reference evidence="2 3" key="1">
    <citation type="submission" date="2015-06" db="EMBL/GenBank/DDBJ databases">
        <title>The Genome Sequence of Enterococcus durans 4EA1.</title>
        <authorList>
            <consortium name="The Broad Institute Genomics Platform"/>
            <consortium name="The Broad Institute Genome Sequencing Center for Infectious Disease"/>
            <person name="Earl A.M."/>
            <person name="Van Tyne D."/>
            <person name="Lebreton F."/>
            <person name="Saavedra J.T."/>
            <person name="Gilmore M.S."/>
            <person name="Manson Mcguire A."/>
            <person name="Clock S."/>
            <person name="Crupain M."/>
            <person name="Rangan U."/>
            <person name="Young S."/>
            <person name="Abouelleil A."/>
            <person name="Cao P."/>
            <person name="Chapman S.B."/>
            <person name="Griggs A."/>
            <person name="Priest M."/>
            <person name="Shea T."/>
            <person name="Wortman J."/>
            <person name="Nusbaum C."/>
            <person name="Birren B."/>
        </authorList>
    </citation>
    <scope>NUCLEOTIDE SEQUENCE [LARGE SCALE GENOMIC DNA]</scope>
    <source>
        <strain evidence="2 3">4EA1</strain>
    </source>
</reference>
<evidence type="ECO:0008006" key="4">
    <source>
        <dbReference type="Google" id="ProtNLM"/>
    </source>
</evidence>
<dbReference type="STRING" id="53345.LIU_09980"/>
<dbReference type="EMBL" id="LEPB01000004">
    <property type="protein sequence ID" value="RCA10986.1"/>
    <property type="molecule type" value="Genomic_DNA"/>
</dbReference>
<dbReference type="AlphaFoldDB" id="A0A367CEU4"/>
<accession>A0A367CEU4</accession>
<dbReference type="InterPro" id="IPR018691">
    <property type="entry name" value="DUF2188"/>
</dbReference>
<feature type="region of interest" description="Disordered" evidence="1">
    <location>
        <begin position="53"/>
        <end position="82"/>
    </location>
</feature>
<dbReference type="Pfam" id="PF09954">
    <property type="entry name" value="DUF2188"/>
    <property type="match status" value="1"/>
</dbReference>
<name>A0A367CEU4_9ENTE</name>
<evidence type="ECO:0000256" key="1">
    <source>
        <dbReference type="SAM" id="MobiDB-lite"/>
    </source>
</evidence>
<gene>
    <name evidence="2" type="ORF">EA71_01740</name>
</gene>
<dbReference type="RefSeq" id="WP_113845817.1">
    <property type="nucleotide sequence ID" value="NZ_LEPB01000004.1"/>
</dbReference>
<organism evidence="2 3">
    <name type="scientific">Enterococcus durans</name>
    <dbReference type="NCBI Taxonomy" id="53345"/>
    <lineage>
        <taxon>Bacteria</taxon>
        <taxon>Bacillati</taxon>
        <taxon>Bacillota</taxon>
        <taxon>Bacilli</taxon>
        <taxon>Lactobacillales</taxon>
        <taxon>Enterococcaceae</taxon>
        <taxon>Enterococcus</taxon>
    </lineage>
</organism>
<sequence length="153" mass="17564">MPWNMTDYPPSMKNLEELVRKKAIAIGNALLADGYPDDRAIPIAIKQAKEWYENADKSEKKEFSEEKNPSKTDKHEKNPRASELINANVNIRFEEDQWIVISDGAKKASQRFATKKEAIEKGKEIAQNKETTLTIYKKDDSKEKEISYSAEKN</sequence>
<evidence type="ECO:0000313" key="3">
    <source>
        <dbReference type="Proteomes" id="UP000252797"/>
    </source>
</evidence>
<proteinExistence type="predicted"/>
<feature type="compositionally biased region" description="Basic and acidic residues" evidence="1">
    <location>
        <begin position="53"/>
        <end position="80"/>
    </location>
</feature>
<comment type="caution">
    <text evidence="2">The sequence shown here is derived from an EMBL/GenBank/DDBJ whole genome shotgun (WGS) entry which is preliminary data.</text>
</comment>
<protein>
    <recommendedName>
        <fullName evidence="4">DUF2188 domain-containing protein</fullName>
    </recommendedName>
</protein>
<dbReference type="Proteomes" id="UP000252797">
    <property type="component" value="Unassembled WGS sequence"/>
</dbReference>